<evidence type="ECO:0000256" key="6">
    <source>
        <dbReference type="ARBA" id="ARBA00035292"/>
    </source>
</evidence>
<feature type="domain" description="Ribosomal protein L9" evidence="8">
    <location>
        <begin position="11"/>
        <end position="38"/>
    </location>
</feature>
<dbReference type="AlphaFoldDB" id="A0A9D6UKJ5"/>
<dbReference type="InterPro" id="IPR036935">
    <property type="entry name" value="Ribosomal_bL9_N_sf"/>
</dbReference>
<dbReference type="Pfam" id="PF03948">
    <property type="entry name" value="Ribosomal_L9_C"/>
    <property type="match status" value="1"/>
</dbReference>
<dbReference type="Gene3D" id="3.10.430.100">
    <property type="entry name" value="Ribosomal protein L9, C-terminal domain"/>
    <property type="match status" value="1"/>
</dbReference>
<gene>
    <name evidence="7 10" type="primary">rplI</name>
    <name evidence="10" type="ORF">HZB08_00660</name>
</gene>
<sequence>MKVVFLENDRIEEVSDGYARNYLLPRKLAVPATPPAVAAAEKRGKKREAELEQKKVEMKTLAEKLSALEIVMKAEAGEGGKLFGAVTSSDIAAEVKKASGIDLDRKKIELEEPIKVLGEYKVPVKFFQDISALLKVTVSAK</sequence>
<dbReference type="InterPro" id="IPR020069">
    <property type="entry name" value="Ribosomal_bL9_C"/>
</dbReference>
<organism evidence="10 11">
    <name type="scientific">Candidatus Saganbacteria bacterium</name>
    <dbReference type="NCBI Taxonomy" id="2575572"/>
    <lineage>
        <taxon>Bacteria</taxon>
        <taxon>Bacillati</taxon>
        <taxon>Saganbacteria</taxon>
    </lineage>
</organism>
<reference evidence="10" key="1">
    <citation type="submission" date="2020-07" db="EMBL/GenBank/DDBJ databases">
        <title>Huge and variable diversity of episymbiotic CPR bacteria and DPANN archaea in groundwater ecosystems.</title>
        <authorList>
            <person name="He C.Y."/>
            <person name="Keren R."/>
            <person name="Whittaker M."/>
            <person name="Farag I.F."/>
            <person name="Doudna J."/>
            <person name="Cate J.H.D."/>
            <person name="Banfield J.F."/>
        </authorList>
    </citation>
    <scope>NUCLEOTIDE SEQUENCE</scope>
    <source>
        <strain evidence="10">NC_groundwater_1860_Pr3_B-0.1um_51_7</strain>
    </source>
</reference>
<comment type="similarity">
    <text evidence="1 7">Belongs to the bacterial ribosomal protein bL9 family.</text>
</comment>
<dbReference type="NCBIfam" id="TIGR00158">
    <property type="entry name" value="L9"/>
    <property type="match status" value="1"/>
</dbReference>
<dbReference type="PANTHER" id="PTHR21368">
    <property type="entry name" value="50S RIBOSOMAL PROTEIN L9"/>
    <property type="match status" value="1"/>
</dbReference>
<proteinExistence type="inferred from homology"/>
<comment type="function">
    <text evidence="7">Binds to the 23S rRNA.</text>
</comment>
<accession>A0A9D6UKJ5</accession>
<evidence type="ECO:0000259" key="9">
    <source>
        <dbReference type="Pfam" id="PF03948"/>
    </source>
</evidence>
<dbReference type="GO" id="GO:1990904">
    <property type="term" value="C:ribonucleoprotein complex"/>
    <property type="evidence" value="ECO:0007669"/>
    <property type="project" value="UniProtKB-KW"/>
</dbReference>
<evidence type="ECO:0000256" key="7">
    <source>
        <dbReference type="HAMAP-Rule" id="MF_00503"/>
    </source>
</evidence>
<dbReference type="Gene3D" id="3.40.5.10">
    <property type="entry name" value="Ribosomal protein L9, N-terminal domain"/>
    <property type="match status" value="1"/>
</dbReference>
<name>A0A9D6UKJ5_UNCSA</name>
<keyword evidence="3 7" id="KW-0694">RNA-binding</keyword>
<dbReference type="InterPro" id="IPR020594">
    <property type="entry name" value="Ribosomal_bL9_bac/chp"/>
</dbReference>
<evidence type="ECO:0000313" key="10">
    <source>
        <dbReference type="EMBL" id="MBI5078518.1"/>
    </source>
</evidence>
<dbReference type="SUPFAM" id="SSF55658">
    <property type="entry name" value="L9 N-domain-like"/>
    <property type="match status" value="1"/>
</dbReference>
<evidence type="ECO:0000256" key="1">
    <source>
        <dbReference type="ARBA" id="ARBA00010605"/>
    </source>
</evidence>
<keyword evidence="4 7" id="KW-0689">Ribosomal protein</keyword>
<protein>
    <recommendedName>
        <fullName evidence="6 7">Large ribosomal subunit protein bL9</fullName>
    </recommendedName>
</protein>
<dbReference type="InterPro" id="IPR020070">
    <property type="entry name" value="Ribosomal_bL9_N"/>
</dbReference>
<dbReference type="HAMAP" id="MF_00503">
    <property type="entry name" value="Ribosomal_bL9"/>
    <property type="match status" value="1"/>
</dbReference>
<feature type="domain" description="Large ribosomal subunit protein bL9 C-terminal" evidence="9">
    <location>
        <begin position="57"/>
        <end position="139"/>
    </location>
</feature>
<evidence type="ECO:0000256" key="3">
    <source>
        <dbReference type="ARBA" id="ARBA00022884"/>
    </source>
</evidence>
<dbReference type="Pfam" id="PF01281">
    <property type="entry name" value="Ribosomal_L9_N"/>
    <property type="match status" value="1"/>
</dbReference>
<dbReference type="GO" id="GO:0005840">
    <property type="term" value="C:ribosome"/>
    <property type="evidence" value="ECO:0007669"/>
    <property type="project" value="UniProtKB-KW"/>
</dbReference>
<dbReference type="GO" id="GO:0003735">
    <property type="term" value="F:structural constituent of ribosome"/>
    <property type="evidence" value="ECO:0007669"/>
    <property type="project" value="InterPro"/>
</dbReference>
<keyword evidence="2 7" id="KW-0699">rRNA-binding</keyword>
<keyword evidence="5 7" id="KW-0687">Ribonucleoprotein</keyword>
<evidence type="ECO:0000259" key="8">
    <source>
        <dbReference type="Pfam" id="PF01281"/>
    </source>
</evidence>
<dbReference type="InterPro" id="IPR036791">
    <property type="entry name" value="Ribosomal_bL9_C_sf"/>
</dbReference>
<evidence type="ECO:0000313" key="11">
    <source>
        <dbReference type="Proteomes" id="UP000808761"/>
    </source>
</evidence>
<evidence type="ECO:0000256" key="5">
    <source>
        <dbReference type="ARBA" id="ARBA00023274"/>
    </source>
</evidence>
<dbReference type="Proteomes" id="UP000808761">
    <property type="component" value="Unassembled WGS sequence"/>
</dbReference>
<dbReference type="GO" id="GO:0006412">
    <property type="term" value="P:translation"/>
    <property type="evidence" value="ECO:0007669"/>
    <property type="project" value="UniProtKB-UniRule"/>
</dbReference>
<dbReference type="InterPro" id="IPR009027">
    <property type="entry name" value="Ribosomal_bL9/RNase_H1_N"/>
</dbReference>
<evidence type="ECO:0000256" key="2">
    <source>
        <dbReference type="ARBA" id="ARBA00022730"/>
    </source>
</evidence>
<comment type="caution">
    <text evidence="10">The sequence shown here is derived from an EMBL/GenBank/DDBJ whole genome shotgun (WGS) entry which is preliminary data.</text>
</comment>
<evidence type="ECO:0000256" key="4">
    <source>
        <dbReference type="ARBA" id="ARBA00022980"/>
    </source>
</evidence>
<dbReference type="SUPFAM" id="SSF55653">
    <property type="entry name" value="Ribosomal protein L9 C-domain"/>
    <property type="match status" value="1"/>
</dbReference>
<dbReference type="GO" id="GO:0019843">
    <property type="term" value="F:rRNA binding"/>
    <property type="evidence" value="ECO:0007669"/>
    <property type="project" value="UniProtKB-UniRule"/>
</dbReference>
<dbReference type="EMBL" id="JACRKR010000032">
    <property type="protein sequence ID" value="MBI5078518.1"/>
    <property type="molecule type" value="Genomic_DNA"/>
</dbReference>
<dbReference type="InterPro" id="IPR000244">
    <property type="entry name" value="Ribosomal_bL9"/>
</dbReference>